<evidence type="ECO:0000256" key="1">
    <source>
        <dbReference type="SAM" id="MobiDB-lite"/>
    </source>
</evidence>
<name>Q69QJ2_ORYSJ</name>
<proteinExistence type="predicted"/>
<dbReference type="Proteomes" id="UP000000763">
    <property type="component" value="Chromosome 9"/>
</dbReference>
<protein>
    <submittedName>
        <fullName evidence="2">Uncharacterized protein</fullName>
    </submittedName>
</protein>
<feature type="region of interest" description="Disordered" evidence="1">
    <location>
        <begin position="1"/>
        <end position="27"/>
    </location>
</feature>
<feature type="compositionally biased region" description="Polar residues" evidence="1">
    <location>
        <begin position="1"/>
        <end position="11"/>
    </location>
</feature>
<feature type="compositionally biased region" description="Basic and acidic residues" evidence="1">
    <location>
        <begin position="14"/>
        <end position="27"/>
    </location>
</feature>
<dbReference type="AlphaFoldDB" id="Q69QJ2"/>
<accession>Q69QJ2</accession>
<organism evidence="2 3">
    <name type="scientific">Oryza sativa subsp. japonica</name>
    <name type="common">Rice</name>
    <dbReference type="NCBI Taxonomy" id="39947"/>
    <lineage>
        <taxon>Eukaryota</taxon>
        <taxon>Viridiplantae</taxon>
        <taxon>Streptophyta</taxon>
        <taxon>Embryophyta</taxon>
        <taxon>Tracheophyta</taxon>
        <taxon>Spermatophyta</taxon>
        <taxon>Magnoliopsida</taxon>
        <taxon>Liliopsida</taxon>
        <taxon>Poales</taxon>
        <taxon>Poaceae</taxon>
        <taxon>BOP clade</taxon>
        <taxon>Oryzoideae</taxon>
        <taxon>Oryzeae</taxon>
        <taxon>Oryzinae</taxon>
        <taxon>Oryza</taxon>
        <taxon>Oryza sativa</taxon>
    </lineage>
</organism>
<evidence type="ECO:0000313" key="3">
    <source>
        <dbReference type="Proteomes" id="UP000000763"/>
    </source>
</evidence>
<sequence>MARCNYHQNGRFSRRGDMRPALRHGGEVQPEVRWHGAVAPSITPNGGGVGGKPLALIPQKLVQWKRLAEAAG</sequence>
<gene>
    <name evidence="2" type="primary">P0418B08.25</name>
</gene>
<dbReference type="EMBL" id="AP005420">
    <property type="protein sequence ID" value="BAD33430.1"/>
    <property type="molecule type" value="Genomic_DNA"/>
</dbReference>
<reference evidence="3" key="1">
    <citation type="journal article" date="2005" name="Nature">
        <title>The map-based sequence of the rice genome.</title>
        <authorList>
            <consortium name="International rice genome sequencing project (IRGSP)"/>
            <person name="Matsumoto T."/>
            <person name="Wu J."/>
            <person name="Kanamori H."/>
            <person name="Katayose Y."/>
            <person name="Fujisawa M."/>
            <person name="Namiki N."/>
            <person name="Mizuno H."/>
            <person name="Yamamoto K."/>
            <person name="Antonio B.A."/>
            <person name="Baba T."/>
            <person name="Sakata K."/>
            <person name="Nagamura Y."/>
            <person name="Aoki H."/>
            <person name="Arikawa K."/>
            <person name="Arita K."/>
            <person name="Bito T."/>
            <person name="Chiden Y."/>
            <person name="Fujitsuka N."/>
            <person name="Fukunaka R."/>
            <person name="Hamada M."/>
            <person name="Harada C."/>
            <person name="Hayashi A."/>
            <person name="Hijishita S."/>
            <person name="Honda M."/>
            <person name="Hosokawa S."/>
            <person name="Ichikawa Y."/>
            <person name="Idonuma A."/>
            <person name="Iijima M."/>
            <person name="Ikeda M."/>
            <person name="Ikeno M."/>
            <person name="Ito K."/>
            <person name="Ito S."/>
            <person name="Ito T."/>
            <person name="Ito Y."/>
            <person name="Ito Y."/>
            <person name="Iwabuchi A."/>
            <person name="Kamiya K."/>
            <person name="Karasawa W."/>
            <person name="Kurita K."/>
            <person name="Katagiri S."/>
            <person name="Kikuta A."/>
            <person name="Kobayashi H."/>
            <person name="Kobayashi N."/>
            <person name="Machita K."/>
            <person name="Maehara T."/>
            <person name="Masukawa M."/>
            <person name="Mizubayashi T."/>
            <person name="Mukai Y."/>
            <person name="Nagasaki H."/>
            <person name="Nagata Y."/>
            <person name="Naito S."/>
            <person name="Nakashima M."/>
            <person name="Nakama Y."/>
            <person name="Nakamichi Y."/>
            <person name="Nakamura M."/>
            <person name="Meguro A."/>
            <person name="Negishi M."/>
            <person name="Ohta I."/>
            <person name="Ohta T."/>
            <person name="Okamoto M."/>
            <person name="Ono N."/>
            <person name="Saji S."/>
            <person name="Sakaguchi M."/>
            <person name="Sakai K."/>
            <person name="Shibata M."/>
            <person name="Shimokawa T."/>
            <person name="Song J."/>
            <person name="Takazaki Y."/>
            <person name="Terasawa K."/>
            <person name="Tsugane M."/>
            <person name="Tsuji K."/>
            <person name="Ueda S."/>
            <person name="Waki K."/>
            <person name="Yamagata H."/>
            <person name="Yamamoto M."/>
            <person name="Yamamoto S."/>
            <person name="Yamane H."/>
            <person name="Yoshiki S."/>
            <person name="Yoshihara R."/>
            <person name="Yukawa K."/>
            <person name="Zhong H."/>
            <person name="Yano M."/>
            <person name="Yuan Q."/>
            <person name="Ouyang S."/>
            <person name="Liu J."/>
            <person name="Jones K.M."/>
            <person name="Gansberger K."/>
            <person name="Moffat K."/>
            <person name="Hill J."/>
            <person name="Bera J."/>
            <person name="Fadrosh D."/>
            <person name="Jin S."/>
            <person name="Johri S."/>
            <person name="Kim M."/>
            <person name="Overton L."/>
            <person name="Reardon M."/>
            <person name="Tsitrin T."/>
            <person name="Vuong H."/>
            <person name="Weaver B."/>
            <person name="Ciecko A."/>
            <person name="Tallon L."/>
            <person name="Jackson J."/>
            <person name="Pai G."/>
            <person name="Aken S.V."/>
            <person name="Utterback T."/>
            <person name="Reidmuller S."/>
            <person name="Feldblyum T."/>
            <person name="Hsiao J."/>
            <person name="Zismann V."/>
            <person name="Iobst S."/>
            <person name="de Vazeille A.R."/>
            <person name="Buell C.R."/>
            <person name="Ying K."/>
            <person name="Li Y."/>
            <person name="Lu T."/>
            <person name="Huang Y."/>
            <person name="Zhao Q."/>
            <person name="Feng Q."/>
            <person name="Zhang L."/>
            <person name="Zhu J."/>
            <person name="Weng Q."/>
            <person name="Mu J."/>
            <person name="Lu Y."/>
            <person name="Fan D."/>
            <person name="Liu Y."/>
            <person name="Guan J."/>
            <person name="Zhang Y."/>
            <person name="Yu S."/>
            <person name="Liu X."/>
            <person name="Zhang Y."/>
            <person name="Hong G."/>
            <person name="Han B."/>
            <person name="Choisne N."/>
            <person name="Demange N."/>
            <person name="Orjeda G."/>
            <person name="Samain S."/>
            <person name="Cattolico L."/>
            <person name="Pelletier E."/>
            <person name="Couloux A."/>
            <person name="Segurens B."/>
            <person name="Wincker P."/>
            <person name="D'Hont A."/>
            <person name="Scarpelli C."/>
            <person name="Weissenbach J."/>
            <person name="Salanoubat M."/>
            <person name="Quetier F."/>
            <person name="Yu Y."/>
            <person name="Kim H.R."/>
            <person name="Rambo T."/>
            <person name="Currie J."/>
            <person name="Collura K."/>
            <person name="Luo M."/>
            <person name="Yang T."/>
            <person name="Ammiraju J.S.S."/>
            <person name="Engler F."/>
            <person name="Soderlund C."/>
            <person name="Wing R.A."/>
            <person name="Palmer L.E."/>
            <person name="de la Bastide M."/>
            <person name="Spiegel L."/>
            <person name="Nascimento L."/>
            <person name="Zutavern T."/>
            <person name="O'Shaughnessy A."/>
            <person name="Dike S."/>
            <person name="Dedhia N."/>
            <person name="Preston R."/>
            <person name="Balija V."/>
            <person name="McCombie W.R."/>
            <person name="Chow T."/>
            <person name="Chen H."/>
            <person name="Chung M."/>
            <person name="Chen C."/>
            <person name="Shaw J."/>
            <person name="Wu H."/>
            <person name="Hsiao K."/>
            <person name="Chao Y."/>
            <person name="Chu M."/>
            <person name="Cheng C."/>
            <person name="Hour A."/>
            <person name="Lee P."/>
            <person name="Lin S."/>
            <person name="Lin Y."/>
            <person name="Liou J."/>
            <person name="Liu S."/>
            <person name="Hsing Y."/>
            <person name="Raghuvanshi S."/>
            <person name="Mohanty A."/>
            <person name="Bharti A.K."/>
            <person name="Gaur A."/>
            <person name="Gupta V."/>
            <person name="Kumar D."/>
            <person name="Ravi V."/>
            <person name="Vij S."/>
            <person name="Kapur A."/>
            <person name="Khurana P."/>
            <person name="Khurana P."/>
            <person name="Khurana J.P."/>
            <person name="Tyagi A.K."/>
            <person name="Gaikwad K."/>
            <person name="Singh A."/>
            <person name="Dalal V."/>
            <person name="Srivastava S."/>
            <person name="Dixit A."/>
            <person name="Pal A.K."/>
            <person name="Ghazi I.A."/>
            <person name="Yadav M."/>
            <person name="Pandit A."/>
            <person name="Bhargava A."/>
            <person name="Sureshbabu K."/>
            <person name="Batra K."/>
            <person name="Sharma T.R."/>
            <person name="Mohapatra T."/>
            <person name="Singh N.K."/>
            <person name="Messing J."/>
            <person name="Nelson A.B."/>
            <person name="Fuks G."/>
            <person name="Kavchok S."/>
            <person name="Keizer G."/>
            <person name="Linton E."/>
            <person name="Llaca V."/>
            <person name="Song R."/>
            <person name="Tanyolac B."/>
            <person name="Young S."/>
            <person name="Ho-Il K."/>
            <person name="Hahn J.H."/>
            <person name="Sangsakoo G."/>
            <person name="Vanavichit A."/>
            <person name="de Mattos Luiz.A.T."/>
            <person name="Zimmer P.D."/>
            <person name="Malone G."/>
            <person name="Dellagostin O."/>
            <person name="de Oliveira A.C."/>
            <person name="Bevan M."/>
            <person name="Bancroft I."/>
            <person name="Minx P."/>
            <person name="Cordum H."/>
            <person name="Wilson R."/>
            <person name="Cheng Z."/>
            <person name="Jin W."/>
            <person name="Jiang J."/>
            <person name="Leong S.A."/>
            <person name="Iwama H."/>
            <person name="Gojobori T."/>
            <person name="Itoh T."/>
            <person name="Niimura Y."/>
            <person name="Fujii Y."/>
            <person name="Habara T."/>
            <person name="Sakai H."/>
            <person name="Sato Y."/>
            <person name="Wilson G."/>
            <person name="Kumar K."/>
            <person name="McCouch S."/>
            <person name="Juretic N."/>
            <person name="Hoen D."/>
            <person name="Wright S."/>
            <person name="Bruskiewich R."/>
            <person name="Bureau T."/>
            <person name="Miyao A."/>
            <person name="Hirochika H."/>
            <person name="Nishikawa T."/>
            <person name="Kadowaki K."/>
            <person name="Sugiura M."/>
            <person name="Burr B."/>
            <person name="Sasaki T."/>
        </authorList>
    </citation>
    <scope>NUCLEOTIDE SEQUENCE [LARGE SCALE GENOMIC DNA]</scope>
    <source>
        <strain evidence="3">cv. Nipponbare</strain>
    </source>
</reference>
<evidence type="ECO:0000313" key="2">
    <source>
        <dbReference type="EMBL" id="BAD33430.1"/>
    </source>
</evidence>
<reference evidence="3" key="2">
    <citation type="journal article" date="2008" name="Nucleic Acids Res.">
        <title>The rice annotation project database (RAP-DB): 2008 update.</title>
        <authorList>
            <consortium name="The rice annotation project (RAP)"/>
        </authorList>
    </citation>
    <scope>GENOME REANNOTATION</scope>
    <source>
        <strain evidence="3">cv. Nipponbare</strain>
    </source>
</reference>